<dbReference type="Pfam" id="PF00753">
    <property type="entry name" value="Lactamase_B"/>
    <property type="match status" value="1"/>
</dbReference>
<dbReference type="InterPro" id="IPR052926">
    <property type="entry name" value="Metallo-beta-lactamase_dom"/>
</dbReference>
<dbReference type="CDD" id="cd07713">
    <property type="entry name" value="DHPS-like_MBL-fold"/>
    <property type="match status" value="1"/>
</dbReference>
<dbReference type="SMART" id="SM00849">
    <property type="entry name" value="Lactamase_B"/>
    <property type="match status" value="1"/>
</dbReference>
<accession>A0A4R1RKP3</accession>
<organism evidence="2 3">
    <name type="scientific">Mariniflexile fucanivorans</name>
    <dbReference type="NCBI Taxonomy" id="264023"/>
    <lineage>
        <taxon>Bacteria</taxon>
        <taxon>Pseudomonadati</taxon>
        <taxon>Bacteroidota</taxon>
        <taxon>Flavobacteriia</taxon>
        <taxon>Flavobacteriales</taxon>
        <taxon>Flavobacteriaceae</taxon>
        <taxon>Mariniflexile</taxon>
    </lineage>
</organism>
<reference evidence="2 3" key="1">
    <citation type="submission" date="2019-03" db="EMBL/GenBank/DDBJ databases">
        <title>Genomic Encyclopedia of Type Strains, Phase IV (KMG-IV): sequencing the most valuable type-strain genomes for metagenomic binning, comparative biology and taxonomic classification.</title>
        <authorList>
            <person name="Goeker M."/>
        </authorList>
    </citation>
    <scope>NUCLEOTIDE SEQUENCE [LARGE SCALE GENOMIC DNA]</scope>
    <source>
        <strain evidence="2 3">DSM 18792</strain>
    </source>
</reference>
<dbReference type="RefSeq" id="WP_132216704.1">
    <property type="nucleotide sequence ID" value="NZ_OX156936.1"/>
</dbReference>
<feature type="domain" description="Metallo-beta-lactamase" evidence="1">
    <location>
        <begin position="20"/>
        <end position="250"/>
    </location>
</feature>
<evidence type="ECO:0000259" key="1">
    <source>
        <dbReference type="SMART" id="SM00849"/>
    </source>
</evidence>
<dbReference type="Gene3D" id="3.60.15.10">
    <property type="entry name" value="Ribonuclease Z/Hydroxyacylglutathione hydrolase-like"/>
    <property type="match status" value="1"/>
</dbReference>
<dbReference type="InterPro" id="IPR036866">
    <property type="entry name" value="RibonucZ/Hydroxyglut_hydro"/>
</dbReference>
<dbReference type="PANTHER" id="PTHR13754:SF13">
    <property type="entry name" value="METALLO-BETA-LACTAMASE SUPERFAMILY PROTEIN (AFU_ORTHOLOGUE AFUA_3G07630)"/>
    <property type="match status" value="1"/>
</dbReference>
<dbReference type="Proteomes" id="UP000295455">
    <property type="component" value="Unassembled WGS sequence"/>
</dbReference>
<comment type="caution">
    <text evidence="2">The sequence shown here is derived from an EMBL/GenBank/DDBJ whole genome shotgun (WGS) entry which is preliminary data.</text>
</comment>
<name>A0A4R1RKP3_9FLAO</name>
<dbReference type="AlphaFoldDB" id="A0A4R1RKP3"/>
<proteinExistence type="predicted"/>
<dbReference type="OrthoDB" id="9803916at2"/>
<dbReference type="EMBL" id="SLUP01000003">
    <property type="protein sequence ID" value="TCL66636.1"/>
    <property type="molecule type" value="Genomic_DNA"/>
</dbReference>
<dbReference type="PANTHER" id="PTHR13754">
    <property type="entry name" value="METALLO-BETA-LACTAMASE SUPERFAMILY PROTEIN"/>
    <property type="match status" value="1"/>
</dbReference>
<dbReference type="InterPro" id="IPR001279">
    <property type="entry name" value="Metallo-B-lactamas"/>
</dbReference>
<dbReference type="GO" id="GO:0016740">
    <property type="term" value="F:transferase activity"/>
    <property type="evidence" value="ECO:0007669"/>
    <property type="project" value="TreeGrafter"/>
</dbReference>
<keyword evidence="3" id="KW-1185">Reference proteome</keyword>
<gene>
    <name evidence="2" type="ORF">EV196_10345</name>
</gene>
<dbReference type="InterPro" id="IPR041712">
    <property type="entry name" value="DHPS-like_MBL-fold"/>
</dbReference>
<protein>
    <submittedName>
        <fullName evidence="2">7, 8-dihydropterin-6-yl-methyl-4-(Beta-D-ribofuranosyl)aminobenzene 5'-phosphate synthase</fullName>
    </submittedName>
</protein>
<sequence>MKVITLIENTSVNEHLNSEHGISLYIETGNHKILFDTGKTDLFIKNAKKLGVDLDKVDTVIISHGHYDHIGGLIHFLNMNQQATVYLKKDIFNFQYLSIRNKEKKQIGYPTELLKYEHRFKFLENTPLSFDGMHIIPQIDSVYPLPKGNGILYKENDDTLIKDDFKHELVFAIHTKSGLHIFCGCAHNGVLNMVLAVKNLLPNQRIKTVIGGFHLIDSNEFIKTETDEELISLGTELKKLTNGAIYYTGHCTGSNALNKLTSLLKNDLKTLTTGKEIIL</sequence>
<evidence type="ECO:0000313" key="2">
    <source>
        <dbReference type="EMBL" id="TCL66636.1"/>
    </source>
</evidence>
<evidence type="ECO:0000313" key="3">
    <source>
        <dbReference type="Proteomes" id="UP000295455"/>
    </source>
</evidence>
<dbReference type="SUPFAM" id="SSF56281">
    <property type="entry name" value="Metallo-hydrolase/oxidoreductase"/>
    <property type="match status" value="1"/>
</dbReference>